<keyword evidence="4 6" id="KW-0339">Growth factor</keyword>
<dbReference type="EMBL" id="JAOPHQ010002947">
    <property type="protein sequence ID" value="KAK0144873.1"/>
    <property type="molecule type" value="Genomic_DNA"/>
</dbReference>
<dbReference type="InterPro" id="IPR017948">
    <property type="entry name" value="TGFb_CS"/>
</dbReference>
<dbReference type="InterPro" id="IPR029034">
    <property type="entry name" value="Cystine-knot_cytokine"/>
</dbReference>
<dbReference type="PANTHER" id="PTHR11848:SF287">
    <property type="entry name" value="LEFT-RIGHT DETERMINATION FACTOR"/>
    <property type="match status" value="1"/>
</dbReference>
<organism evidence="10 11">
    <name type="scientific">Merluccius polli</name>
    <name type="common">Benguela hake</name>
    <name type="synonym">Merluccius cadenati</name>
    <dbReference type="NCBI Taxonomy" id="89951"/>
    <lineage>
        <taxon>Eukaryota</taxon>
        <taxon>Metazoa</taxon>
        <taxon>Chordata</taxon>
        <taxon>Craniata</taxon>
        <taxon>Vertebrata</taxon>
        <taxon>Euteleostomi</taxon>
        <taxon>Actinopterygii</taxon>
        <taxon>Neopterygii</taxon>
        <taxon>Teleostei</taxon>
        <taxon>Neoteleostei</taxon>
        <taxon>Acanthomorphata</taxon>
        <taxon>Zeiogadaria</taxon>
        <taxon>Gadariae</taxon>
        <taxon>Gadiformes</taxon>
        <taxon>Gadoidei</taxon>
        <taxon>Merlucciidae</taxon>
        <taxon>Merluccius</taxon>
    </lineage>
</organism>
<dbReference type="Pfam" id="PF00688">
    <property type="entry name" value="TGFb_propeptide"/>
    <property type="match status" value="1"/>
</dbReference>
<comment type="similarity">
    <text evidence="2 6 7">Belongs to the TGF-beta family.</text>
</comment>
<protein>
    <recommendedName>
        <fullName evidence="6">Left-right determination factor</fullName>
    </recommendedName>
</protein>
<gene>
    <name evidence="10" type="primary">LEFTY2</name>
    <name evidence="10" type="ORF">N1851_016553</name>
</gene>
<evidence type="ECO:0000256" key="6">
    <source>
        <dbReference type="PIRNR" id="PIRNR037402"/>
    </source>
</evidence>
<evidence type="ECO:0000259" key="9">
    <source>
        <dbReference type="PROSITE" id="PS51362"/>
    </source>
</evidence>
<dbReference type="PROSITE" id="PS00250">
    <property type="entry name" value="TGF_BETA_1"/>
    <property type="match status" value="1"/>
</dbReference>
<dbReference type="SUPFAM" id="SSF57501">
    <property type="entry name" value="Cystine-knot cytokines"/>
    <property type="match status" value="1"/>
</dbReference>
<dbReference type="GO" id="GO:0009948">
    <property type="term" value="P:anterior/posterior axis specification"/>
    <property type="evidence" value="ECO:0007669"/>
    <property type="project" value="TreeGrafter"/>
</dbReference>
<keyword evidence="6" id="KW-0217">Developmental protein</keyword>
<evidence type="ECO:0000256" key="5">
    <source>
        <dbReference type="ARBA" id="ARBA00023157"/>
    </source>
</evidence>
<dbReference type="PROSITE" id="PS51362">
    <property type="entry name" value="TGF_BETA_2"/>
    <property type="match status" value="1"/>
</dbReference>
<evidence type="ECO:0000256" key="2">
    <source>
        <dbReference type="ARBA" id="ARBA00006656"/>
    </source>
</evidence>
<dbReference type="InterPro" id="IPR001111">
    <property type="entry name" value="TGF-b_propeptide"/>
</dbReference>
<dbReference type="PANTHER" id="PTHR11848">
    <property type="entry name" value="TGF-BETA FAMILY"/>
    <property type="match status" value="1"/>
</dbReference>
<dbReference type="Gene3D" id="2.60.120.970">
    <property type="match status" value="1"/>
</dbReference>
<evidence type="ECO:0000256" key="4">
    <source>
        <dbReference type="ARBA" id="ARBA00023030"/>
    </source>
</evidence>
<dbReference type="AlphaFoldDB" id="A0AA47P1Y0"/>
<name>A0AA47P1Y0_MERPO</name>
<evidence type="ECO:0000256" key="1">
    <source>
        <dbReference type="ARBA" id="ARBA00004613"/>
    </source>
</evidence>
<evidence type="ECO:0000256" key="7">
    <source>
        <dbReference type="RuleBase" id="RU000354"/>
    </source>
</evidence>
<dbReference type="InterPro" id="IPR001839">
    <property type="entry name" value="TGF-b_C"/>
</dbReference>
<accession>A0AA47P1Y0</accession>
<keyword evidence="8" id="KW-0732">Signal</keyword>
<dbReference type="GO" id="GO:0008083">
    <property type="term" value="F:growth factor activity"/>
    <property type="evidence" value="ECO:0007669"/>
    <property type="project" value="UniProtKB-UniRule"/>
</dbReference>
<dbReference type="GO" id="GO:0005125">
    <property type="term" value="F:cytokine activity"/>
    <property type="evidence" value="ECO:0007669"/>
    <property type="project" value="UniProtKB-UniRule"/>
</dbReference>
<evidence type="ECO:0000256" key="3">
    <source>
        <dbReference type="ARBA" id="ARBA00022525"/>
    </source>
</evidence>
<reference evidence="10" key="1">
    <citation type="journal article" date="2023" name="Front. Mar. Sci.">
        <title>A new Merluccius polli reference genome to investigate the effects of global change in West African waters.</title>
        <authorList>
            <person name="Mateo J.L."/>
            <person name="Blanco-Fernandez C."/>
            <person name="Garcia-Vazquez E."/>
            <person name="Machado-Schiaffino G."/>
        </authorList>
    </citation>
    <scope>NUCLEOTIDE SEQUENCE</scope>
    <source>
        <strain evidence="10">C29</strain>
        <tissue evidence="10">Fin</tissue>
    </source>
</reference>
<evidence type="ECO:0000256" key="8">
    <source>
        <dbReference type="SAM" id="SignalP"/>
    </source>
</evidence>
<sequence length="377" mass="42357">MDFLQVCVLCVALFAAAAAEAFTHQDMRDALLQKLGLDEIPRISKRDLENVVVPSHVKSKYASMLKKHHSRRRRSLPSLAGILRGIPGNADISGEYVYSDTARQRMVFDMDARIPDNSEVTMAELKLYKTAPQHQNQYHHQGAVGGRKAHRPVHNARVSVYWVDVLPNGANRTSLVDSRLIPIHETGWRSFDVTQAVHYWSKAQRKTPMHLEVWIEGERPGGYAADMARSVHFATQEQAAAAGGAGSTTLGKPELLLYTLNLEEYGSRGDCEANHHQSRDTCCREQHFVNFRALTWTQYWIIEPAGYQAHRCTGGCKQPPRRGHGGYGERRCTVAESAPLPIMYLVKRGEYTEIEVAEFPNMIVERCACTMDNVSIV</sequence>
<dbReference type="Proteomes" id="UP001174136">
    <property type="component" value="Unassembled WGS sequence"/>
</dbReference>
<comment type="subcellular location">
    <subcellularLocation>
        <location evidence="1 6">Secreted</location>
    </subcellularLocation>
</comment>
<keyword evidence="5" id="KW-1015">Disulfide bond</keyword>
<comment type="caution">
    <text evidence="10">The sequence shown here is derived from an EMBL/GenBank/DDBJ whole genome shotgun (WGS) entry which is preliminary data.</text>
</comment>
<evidence type="ECO:0000313" key="10">
    <source>
        <dbReference type="EMBL" id="KAK0144873.1"/>
    </source>
</evidence>
<feature type="chain" id="PRO_5041453800" description="Left-right determination factor" evidence="8">
    <location>
        <begin position="22"/>
        <end position="377"/>
    </location>
</feature>
<dbReference type="SMART" id="SM00204">
    <property type="entry name" value="TGFB"/>
    <property type="match status" value="1"/>
</dbReference>
<keyword evidence="6" id="KW-0202">Cytokine</keyword>
<dbReference type="FunFam" id="2.10.90.10:FF:000047">
    <property type="entry name" value="Left-right determination factor"/>
    <property type="match status" value="1"/>
</dbReference>
<dbReference type="PIRSF" id="PIRSF037402">
    <property type="entry name" value="TGFb4"/>
    <property type="match status" value="1"/>
</dbReference>
<keyword evidence="11" id="KW-1185">Reference proteome</keyword>
<dbReference type="InterPro" id="IPR015615">
    <property type="entry name" value="TGF-beta-rel"/>
</dbReference>
<feature type="domain" description="TGF-beta family profile" evidence="9">
    <location>
        <begin position="265"/>
        <end position="370"/>
    </location>
</feature>
<proteinExistence type="inferred from homology"/>
<dbReference type="CDD" id="cd13758">
    <property type="entry name" value="TGF_beta_LEFTY1_2"/>
    <property type="match status" value="1"/>
</dbReference>
<dbReference type="PRINTS" id="PR01427">
    <property type="entry name" value="TGFBETA4"/>
</dbReference>
<keyword evidence="3 6" id="KW-0964">Secreted</keyword>
<dbReference type="Gene3D" id="2.10.90.10">
    <property type="entry name" value="Cystine-knot cytokines"/>
    <property type="match status" value="1"/>
</dbReference>
<feature type="signal peptide" evidence="8">
    <location>
        <begin position="1"/>
        <end position="21"/>
    </location>
</feature>
<dbReference type="Pfam" id="PF00019">
    <property type="entry name" value="TGF_beta"/>
    <property type="match status" value="1"/>
</dbReference>
<dbReference type="GO" id="GO:0005160">
    <property type="term" value="F:transforming growth factor beta receptor binding"/>
    <property type="evidence" value="ECO:0007669"/>
    <property type="project" value="InterPro"/>
</dbReference>
<dbReference type="FunFam" id="2.60.120.970:FF:000024">
    <property type="entry name" value="Left-right determination factor"/>
    <property type="match status" value="1"/>
</dbReference>
<dbReference type="InterPro" id="IPR003942">
    <property type="entry name" value="LRDF"/>
</dbReference>
<dbReference type="GO" id="GO:0005615">
    <property type="term" value="C:extracellular space"/>
    <property type="evidence" value="ECO:0007669"/>
    <property type="project" value="UniProtKB-UniRule"/>
</dbReference>
<evidence type="ECO:0000313" key="11">
    <source>
        <dbReference type="Proteomes" id="UP001174136"/>
    </source>
</evidence>